<feature type="compositionally biased region" description="Basic and acidic residues" evidence="1">
    <location>
        <begin position="125"/>
        <end position="136"/>
    </location>
</feature>
<reference evidence="2 3" key="1">
    <citation type="submission" date="2016-02" db="EMBL/GenBank/DDBJ databases">
        <title>Discovery of a natural microsporidian pathogen with a broad tissue tropism in Caenorhabditis elegans.</title>
        <authorList>
            <person name="Luallen R.J."/>
            <person name="Reinke A.W."/>
            <person name="Tong L."/>
            <person name="Botts M.R."/>
            <person name="Felix M.-A."/>
            <person name="Troemel E.R."/>
        </authorList>
    </citation>
    <scope>NUCLEOTIDE SEQUENCE [LARGE SCALE GENOMIC DNA]</scope>
    <source>
        <strain evidence="2 3">JUm2807</strain>
    </source>
</reference>
<dbReference type="EMBL" id="LTDL01000042">
    <property type="protein sequence ID" value="OAG29048.1"/>
    <property type="molecule type" value="Genomic_DNA"/>
</dbReference>
<evidence type="ECO:0000256" key="1">
    <source>
        <dbReference type="SAM" id="MobiDB-lite"/>
    </source>
</evidence>
<comment type="caution">
    <text evidence="2">The sequence shown here is derived from an EMBL/GenBank/DDBJ whole genome shotgun (WGS) entry which is preliminary data.</text>
</comment>
<name>A0A177EB61_9MICR</name>
<feature type="compositionally biased region" description="Basic and acidic residues" evidence="1">
    <location>
        <begin position="147"/>
        <end position="167"/>
    </location>
</feature>
<dbReference type="OrthoDB" id="1924577at2759"/>
<keyword evidence="3" id="KW-1185">Reference proteome</keyword>
<protein>
    <submittedName>
        <fullName evidence="2">Uncharacterized protein</fullName>
    </submittedName>
</protein>
<dbReference type="Proteomes" id="UP000185944">
    <property type="component" value="Unassembled WGS sequence"/>
</dbReference>
<gene>
    <name evidence="2" type="ORF">NEDG_01187</name>
</gene>
<accession>A0A177EB61</accession>
<sequence>MPALAAMETSLPFKNAEEIEKAISLIDTAKPNASLKERLLRCYLLNLLLSSQVDSNHPVKTLLIKLSVYIELVDKATHAVAPAGSNILKEHKAPETSDLNEEDLEDGTQTLDRRPINYVMAKNKTHTDRTGRKKQEQGNPRIKNKRRFQDAHDLAKKVRDTHHASKL</sequence>
<evidence type="ECO:0000313" key="3">
    <source>
        <dbReference type="Proteomes" id="UP000185944"/>
    </source>
</evidence>
<dbReference type="VEuPathDB" id="MicrosporidiaDB:NEDG_01187"/>
<dbReference type="RefSeq" id="XP_067543793.1">
    <property type="nucleotide sequence ID" value="XM_067688605.1"/>
</dbReference>
<organism evidence="2 3">
    <name type="scientific">Nematocida displodere</name>
    <dbReference type="NCBI Taxonomy" id="1805483"/>
    <lineage>
        <taxon>Eukaryota</taxon>
        <taxon>Fungi</taxon>
        <taxon>Fungi incertae sedis</taxon>
        <taxon>Microsporidia</taxon>
        <taxon>Nematocida</taxon>
    </lineage>
</organism>
<proteinExistence type="predicted"/>
<feature type="region of interest" description="Disordered" evidence="1">
    <location>
        <begin position="87"/>
        <end position="167"/>
    </location>
</feature>
<dbReference type="GeneID" id="93647537"/>
<dbReference type="AlphaFoldDB" id="A0A177EB61"/>
<evidence type="ECO:0000313" key="2">
    <source>
        <dbReference type="EMBL" id="OAG29048.1"/>
    </source>
</evidence>